<keyword evidence="2" id="KW-0238">DNA-binding</keyword>
<sequence length="197" mass="21815">MPQGLTSKGAATRDRIIEGAAVLMRQSGAGVSLDEIREATRTSKSQLFHYFPQGREQLLLAVARHEADQILADQQPHLDDLTSWRSWHAWRNTVVARYRRQGRHCPLSVLLGQLAPDDEGARTVTVDLLERWQAKLAAGVRHMQDHDLMTRGIDAERAAEALLVSVEGGALILISTGSVSPLETSLDLTLDQLRVRP</sequence>
<dbReference type="STRING" id="380248.SAMN05216251_1046"/>
<dbReference type="Proteomes" id="UP000199323">
    <property type="component" value="Unassembled WGS sequence"/>
</dbReference>
<dbReference type="Pfam" id="PF00440">
    <property type="entry name" value="TetR_N"/>
    <property type="match status" value="1"/>
</dbReference>
<gene>
    <name evidence="5" type="ORF">SAMN05216251_1046</name>
</gene>
<name>A0A1I2BSV1_9ACTN</name>
<dbReference type="InterPro" id="IPR036271">
    <property type="entry name" value="Tet_transcr_reg_TetR-rel_C_sf"/>
</dbReference>
<dbReference type="GO" id="GO:0003677">
    <property type="term" value="F:DNA binding"/>
    <property type="evidence" value="ECO:0007669"/>
    <property type="project" value="UniProtKB-KW"/>
</dbReference>
<accession>A0A1I2BSV1</accession>
<dbReference type="OrthoDB" id="3827407at2"/>
<dbReference type="SUPFAM" id="SSF46689">
    <property type="entry name" value="Homeodomain-like"/>
    <property type="match status" value="1"/>
</dbReference>
<evidence type="ECO:0000256" key="2">
    <source>
        <dbReference type="ARBA" id="ARBA00023125"/>
    </source>
</evidence>
<dbReference type="EMBL" id="FONG01000004">
    <property type="protein sequence ID" value="SFE59241.1"/>
    <property type="molecule type" value="Genomic_DNA"/>
</dbReference>
<evidence type="ECO:0000256" key="1">
    <source>
        <dbReference type="ARBA" id="ARBA00023015"/>
    </source>
</evidence>
<dbReference type="RefSeq" id="WP_093712714.1">
    <property type="nucleotide sequence ID" value="NZ_FONG01000004.1"/>
</dbReference>
<evidence type="ECO:0000313" key="5">
    <source>
        <dbReference type="EMBL" id="SFE59241.1"/>
    </source>
</evidence>
<dbReference type="InterPro" id="IPR009057">
    <property type="entry name" value="Homeodomain-like_sf"/>
</dbReference>
<evidence type="ECO:0000313" key="6">
    <source>
        <dbReference type="Proteomes" id="UP000199323"/>
    </source>
</evidence>
<dbReference type="InterPro" id="IPR001647">
    <property type="entry name" value="HTH_TetR"/>
</dbReference>
<evidence type="ECO:0000259" key="4">
    <source>
        <dbReference type="Pfam" id="PF00440"/>
    </source>
</evidence>
<keyword evidence="1" id="KW-0805">Transcription regulation</keyword>
<dbReference type="Gene3D" id="1.10.357.10">
    <property type="entry name" value="Tetracycline Repressor, domain 2"/>
    <property type="match status" value="1"/>
</dbReference>
<keyword evidence="3" id="KW-0804">Transcription</keyword>
<proteinExistence type="predicted"/>
<keyword evidence="6" id="KW-1185">Reference proteome</keyword>
<organism evidence="5 6">
    <name type="scientific">Actinacidiphila alni</name>
    <dbReference type="NCBI Taxonomy" id="380248"/>
    <lineage>
        <taxon>Bacteria</taxon>
        <taxon>Bacillati</taxon>
        <taxon>Actinomycetota</taxon>
        <taxon>Actinomycetes</taxon>
        <taxon>Kitasatosporales</taxon>
        <taxon>Streptomycetaceae</taxon>
        <taxon>Actinacidiphila</taxon>
    </lineage>
</organism>
<protein>
    <submittedName>
        <fullName evidence="5">Transcriptional regulator, TetR family</fullName>
    </submittedName>
</protein>
<dbReference type="PANTHER" id="PTHR47506:SF1">
    <property type="entry name" value="HTH-TYPE TRANSCRIPTIONAL REGULATOR YJDC"/>
    <property type="match status" value="1"/>
</dbReference>
<dbReference type="PANTHER" id="PTHR47506">
    <property type="entry name" value="TRANSCRIPTIONAL REGULATORY PROTEIN"/>
    <property type="match status" value="1"/>
</dbReference>
<reference evidence="5 6" key="1">
    <citation type="submission" date="2016-10" db="EMBL/GenBank/DDBJ databases">
        <authorList>
            <person name="de Groot N.N."/>
        </authorList>
    </citation>
    <scope>NUCLEOTIDE SEQUENCE [LARGE SCALE GENOMIC DNA]</scope>
    <source>
        <strain evidence="5 6">CGMCC 4.3510</strain>
    </source>
</reference>
<dbReference type="SUPFAM" id="SSF48498">
    <property type="entry name" value="Tetracyclin repressor-like, C-terminal domain"/>
    <property type="match status" value="1"/>
</dbReference>
<dbReference type="AlphaFoldDB" id="A0A1I2BSV1"/>
<evidence type="ECO:0000256" key="3">
    <source>
        <dbReference type="ARBA" id="ARBA00023163"/>
    </source>
</evidence>
<feature type="domain" description="HTH tetR-type" evidence="4">
    <location>
        <begin position="16"/>
        <end position="62"/>
    </location>
</feature>